<reference evidence="1 2" key="2">
    <citation type="journal article" date="2022" name="Mol. Ecol. Resour.">
        <title>The genomes of chicory, endive, great burdock and yacon provide insights into Asteraceae paleo-polyploidization history and plant inulin production.</title>
        <authorList>
            <person name="Fan W."/>
            <person name="Wang S."/>
            <person name="Wang H."/>
            <person name="Wang A."/>
            <person name="Jiang F."/>
            <person name="Liu H."/>
            <person name="Zhao H."/>
            <person name="Xu D."/>
            <person name="Zhang Y."/>
        </authorList>
    </citation>
    <scope>NUCLEOTIDE SEQUENCE [LARGE SCALE GENOMIC DNA]</scope>
    <source>
        <strain evidence="2">cv. Yunnan</strain>
        <tissue evidence="1">Leaves</tissue>
    </source>
</reference>
<evidence type="ECO:0000313" key="2">
    <source>
        <dbReference type="Proteomes" id="UP001056120"/>
    </source>
</evidence>
<protein>
    <submittedName>
        <fullName evidence="1">Uncharacterized protein</fullName>
    </submittedName>
</protein>
<name>A0ACB9JB71_9ASTR</name>
<dbReference type="EMBL" id="CM042021">
    <property type="protein sequence ID" value="KAI3816933.1"/>
    <property type="molecule type" value="Genomic_DNA"/>
</dbReference>
<accession>A0ACB9JB71</accession>
<proteinExistence type="predicted"/>
<evidence type="ECO:0000313" key="1">
    <source>
        <dbReference type="EMBL" id="KAI3816933.1"/>
    </source>
</evidence>
<dbReference type="Proteomes" id="UP001056120">
    <property type="component" value="Linkage Group LG04"/>
</dbReference>
<keyword evidence="2" id="KW-1185">Reference proteome</keyword>
<sequence length="85" mass="9456">MDRNNSRQLLCLGGDWLWLCGVLCGADRQLVHSSERGMELPEKCSERDSSNVRSGEISAEACSTTIKESIYTFSMNPAGTKDQFH</sequence>
<reference evidence="2" key="1">
    <citation type="journal article" date="2022" name="Mol. Ecol. Resour.">
        <title>The genomes of chicory, endive, great burdock and yacon provide insights into Asteraceae palaeo-polyploidization history and plant inulin production.</title>
        <authorList>
            <person name="Fan W."/>
            <person name="Wang S."/>
            <person name="Wang H."/>
            <person name="Wang A."/>
            <person name="Jiang F."/>
            <person name="Liu H."/>
            <person name="Zhao H."/>
            <person name="Xu D."/>
            <person name="Zhang Y."/>
        </authorList>
    </citation>
    <scope>NUCLEOTIDE SEQUENCE [LARGE SCALE GENOMIC DNA]</scope>
    <source>
        <strain evidence="2">cv. Yunnan</strain>
    </source>
</reference>
<organism evidence="1 2">
    <name type="scientific">Smallanthus sonchifolius</name>
    <dbReference type="NCBI Taxonomy" id="185202"/>
    <lineage>
        <taxon>Eukaryota</taxon>
        <taxon>Viridiplantae</taxon>
        <taxon>Streptophyta</taxon>
        <taxon>Embryophyta</taxon>
        <taxon>Tracheophyta</taxon>
        <taxon>Spermatophyta</taxon>
        <taxon>Magnoliopsida</taxon>
        <taxon>eudicotyledons</taxon>
        <taxon>Gunneridae</taxon>
        <taxon>Pentapetalae</taxon>
        <taxon>asterids</taxon>
        <taxon>campanulids</taxon>
        <taxon>Asterales</taxon>
        <taxon>Asteraceae</taxon>
        <taxon>Asteroideae</taxon>
        <taxon>Heliantheae alliance</taxon>
        <taxon>Millerieae</taxon>
        <taxon>Smallanthus</taxon>
    </lineage>
</organism>
<gene>
    <name evidence="1" type="ORF">L1987_10718</name>
</gene>
<comment type="caution">
    <text evidence="1">The sequence shown here is derived from an EMBL/GenBank/DDBJ whole genome shotgun (WGS) entry which is preliminary data.</text>
</comment>